<evidence type="ECO:0000313" key="2">
    <source>
        <dbReference type="Proteomes" id="UP000678203"/>
    </source>
</evidence>
<dbReference type="GeneID" id="80400136"/>
<organism evidence="1 2">
    <name type="scientific">ssRNA phage Gerhypos.2_27</name>
    <dbReference type="NCBI Taxonomy" id="2786260"/>
    <lineage>
        <taxon>Viruses</taxon>
        <taxon>Riboviria</taxon>
        <taxon>Orthornavirae</taxon>
        <taxon>Lenarviricota</taxon>
        <taxon>Leviviricetes</taxon>
        <taxon>Timlovirales</taxon>
        <taxon>Steitzviridae</taxon>
        <taxon>Gulmivirus</taxon>
        <taxon>Gulmivirus arvenecus</taxon>
    </lineage>
</organism>
<dbReference type="RefSeq" id="YP_010770645.1">
    <property type="nucleotide sequence ID" value="NC_074349.1"/>
</dbReference>
<name>A0A8S5KXW3_9VIRU</name>
<reference evidence="1" key="1">
    <citation type="submission" date="2020-09" db="EMBL/GenBank/DDBJ databases">
        <title>Leviviricetes taxonomy.</title>
        <authorList>
            <person name="Stockdale S.R."/>
            <person name="Callanan J."/>
            <person name="Adriaenssens E.M."/>
            <person name="Kuhn J.H."/>
            <person name="Rumnieks J."/>
            <person name="Shkoporov A."/>
            <person name="Draper L.A."/>
            <person name="Ross P."/>
            <person name="Hill C."/>
        </authorList>
    </citation>
    <scope>NUCLEOTIDE SEQUENCE</scope>
</reference>
<accession>A0A8S5KXW3</accession>
<dbReference type="Proteomes" id="UP000678203">
    <property type="component" value="Segment"/>
</dbReference>
<proteinExistence type="predicted"/>
<dbReference type="KEGG" id="vg:80400136"/>
<sequence>MIGVCLDTIGNFPNDNYLDITKTGVTYGHVSGDTSYYHLHNFRCGNFDIPYISWYPDVGDAPTLVTRALAVTNPNRPIADVGLIVQDIWEFPKVLKEVWELAIGVAFNPGPAMRKHALNMGQAGKNYLGYQFGIASTIDDFTKMLDFMTAVEKRRLEIENLRKRRGTTRRMGITGSRKEGRDYDVGNKYVQNGHVVTSLYGSAVELDLEWTGYLKAWMTIRYKLDDNSPVLDPNADLNVLAMRSMYAGDFNMANIYELIPWTWLGNWFSNLGDVFNAGRNLLNTHAVSACYMRTETVVVAAKLSSGMGPGFSFTETGYPAYTHKFRGQQDNPAPSITFHLPFLNGGQLSILAALGASKTWTGR</sequence>
<keyword evidence="2" id="KW-1185">Reference proteome</keyword>
<gene>
    <name evidence="1" type="primary">Gerhypos.2_27_1</name>
</gene>
<evidence type="ECO:0000313" key="1">
    <source>
        <dbReference type="EMBL" id="DAD50241.1"/>
    </source>
</evidence>
<dbReference type="EMBL" id="BK013470">
    <property type="protein sequence ID" value="DAD50241.1"/>
    <property type="molecule type" value="Genomic_RNA"/>
</dbReference>
<protein>
    <submittedName>
        <fullName evidence="1">Maturation protein</fullName>
    </submittedName>
</protein>